<comment type="similarity">
    <text evidence="3">Belongs to the bacterial flagellin family.</text>
</comment>
<dbReference type="InterPro" id="IPR046358">
    <property type="entry name" value="Flagellin_C"/>
</dbReference>
<accession>A0A432X813</accession>
<keyword evidence="4" id="KW-0964">Secreted</keyword>
<dbReference type="Pfam" id="PF00700">
    <property type="entry name" value="Flagellin_C"/>
    <property type="match status" value="1"/>
</dbReference>
<comment type="caution">
    <text evidence="8">The sequence shown here is derived from an EMBL/GenBank/DDBJ whole genome shotgun (WGS) entry which is preliminary data.</text>
</comment>
<keyword evidence="8" id="KW-0966">Cell projection</keyword>
<reference evidence="8 9" key="1">
    <citation type="journal article" date="2011" name="Front. Microbiol.">
        <title>Genomic signatures of strain selection and enhancement in Bacillus atrophaeus var. globigii, a historical biowarfare simulant.</title>
        <authorList>
            <person name="Gibbons H.S."/>
            <person name="Broomall S.M."/>
            <person name="McNew L.A."/>
            <person name="Daligault H."/>
            <person name="Chapman C."/>
            <person name="Bruce D."/>
            <person name="Karavis M."/>
            <person name="Krepps M."/>
            <person name="McGregor P.A."/>
            <person name="Hong C."/>
            <person name="Park K.H."/>
            <person name="Akmal A."/>
            <person name="Feldman A."/>
            <person name="Lin J.S."/>
            <person name="Chang W.E."/>
            <person name="Higgs B.W."/>
            <person name="Demirev P."/>
            <person name="Lindquist J."/>
            <person name="Liem A."/>
            <person name="Fochler E."/>
            <person name="Read T.D."/>
            <person name="Tapia R."/>
            <person name="Johnson S."/>
            <person name="Bishop-Lilly K.A."/>
            <person name="Detter C."/>
            <person name="Han C."/>
            <person name="Sozhamannan S."/>
            <person name="Rosenzweig C.N."/>
            <person name="Skowronski E.W."/>
        </authorList>
    </citation>
    <scope>NUCLEOTIDE SEQUENCE [LARGE SCALE GENOMIC DNA]</scope>
    <source>
        <strain evidence="8 9">AIT1</strain>
    </source>
</reference>
<comment type="subcellular location">
    <subcellularLocation>
        <location evidence="1">Bacterial flagellum</location>
    </subcellularLocation>
    <subcellularLocation>
        <location evidence="2">Secreted</location>
    </subcellularLocation>
</comment>
<dbReference type="PANTHER" id="PTHR42792">
    <property type="entry name" value="FLAGELLIN"/>
    <property type="match status" value="1"/>
</dbReference>
<dbReference type="AlphaFoldDB" id="A0A432X813"/>
<evidence type="ECO:0000259" key="6">
    <source>
        <dbReference type="Pfam" id="PF00669"/>
    </source>
</evidence>
<evidence type="ECO:0000256" key="5">
    <source>
        <dbReference type="ARBA" id="ARBA00023143"/>
    </source>
</evidence>
<dbReference type="EMBL" id="PIPQ01000002">
    <property type="protein sequence ID" value="RUO43021.1"/>
    <property type="molecule type" value="Genomic_DNA"/>
</dbReference>
<dbReference type="RefSeq" id="WP_126757237.1">
    <property type="nucleotide sequence ID" value="NZ_PIPQ01000002.1"/>
</dbReference>
<dbReference type="GO" id="GO:0005198">
    <property type="term" value="F:structural molecule activity"/>
    <property type="evidence" value="ECO:0007669"/>
    <property type="project" value="InterPro"/>
</dbReference>
<dbReference type="PANTHER" id="PTHR42792:SF1">
    <property type="entry name" value="FLAGELLAR HOOK-ASSOCIATED PROTEIN 3"/>
    <property type="match status" value="1"/>
</dbReference>
<name>A0A432X813_9GAMM</name>
<dbReference type="OrthoDB" id="9768249at2"/>
<keyword evidence="8" id="KW-0969">Cilium</keyword>
<dbReference type="GO" id="GO:0009424">
    <property type="term" value="C:bacterial-type flagellum hook"/>
    <property type="evidence" value="ECO:0007669"/>
    <property type="project" value="InterPro"/>
</dbReference>
<keyword evidence="8" id="KW-0282">Flagellum</keyword>
<dbReference type="Proteomes" id="UP000286976">
    <property type="component" value="Unassembled WGS sequence"/>
</dbReference>
<keyword evidence="5" id="KW-0975">Bacterial flagellum</keyword>
<evidence type="ECO:0000259" key="7">
    <source>
        <dbReference type="Pfam" id="PF00700"/>
    </source>
</evidence>
<feature type="domain" description="Flagellin N-terminal" evidence="6">
    <location>
        <begin position="3"/>
        <end position="139"/>
    </location>
</feature>
<dbReference type="Pfam" id="PF00669">
    <property type="entry name" value="Flagellin_N"/>
    <property type="match status" value="1"/>
</dbReference>
<dbReference type="InterPro" id="IPR001029">
    <property type="entry name" value="Flagellin_N"/>
</dbReference>
<proteinExistence type="inferred from homology"/>
<keyword evidence="9" id="KW-1185">Reference proteome</keyword>
<organism evidence="8 9">
    <name type="scientific">Aliidiomarina taiwanensis</name>
    <dbReference type="NCBI Taxonomy" id="946228"/>
    <lineage>
        <taxon>Bacteria</taxon>
        <taxon>Pseudomonadati</taxon>
        <taxon>Pseudomonadota</taxon>
        <taxon>Gammaproteobacteria</taxon>
        <taxon>Alteromonadales</taxon>
        <taxon>Idiomarinaceae</taxon>
        <taxon>Aliidiomarina</taxon>
    </lineage>
</organism>
<dbReference type="SUPFAM" id="SSF64518">
    <property type="entry name" value="Phase 1 flagellin"/>
    <property type="match status" value="1"/>
</dbReference>
<dbReference type="GO" id="GO:0071973">
    <property type="term" value="P:bacterial-type flagellum-dependent cell motility"/>
    <property type="evidence" value="ECO:0007669"/>
    <property type="project" value="InterPro"/>
</dbReference>
<evidence type="ECO:0000313" key="8">
    <source>
        <dbReference type="EMBL" id="RUO43021.1"/>
    </source>
</evidence>
<gene>
    <name evidence="8" type="primary">flgL</name>
    <name evidence="8" type="ORF">CWE15_06360</name>
</gene>
<dbReference type="InterPro" id="IPR013384">
    <property type="entry name" value="Flagell_FlgL"/>
</dbReference>
<protein>
    <submittedName>
        <fullName evidence="8">Flagellar hook-associated protein 3</fullName>
    </submittedName>
</protein>
<sequence length="411" mass="45312">MRIPTNQIYSRGLNAVLDAQKRLLKVQNQIASETKILTPADDPVGKAQVLGLDDKISQNEQFQRNATLLKNRLQRTDSVLSNMTTGLDRARVLMVQSGNGIMSAQDKKSLAAELAGIRDEMLNMMNSQDENGDYLFAGFQKRTQPFSKDPVTGHYNYNGDDGRNQVQLSPSLQVTSVEPGSAAFQNVAANRTLKFADSTGGVSGAYARVTDRATFDAFHSAQFNKVQAPELNSLRFDFDGTNINVHRLNEAGEPLVAGPIPYTPGQPFSFNGIEIEFEGTFGAGESVELRLNEPTQNLVTTIDNFVTALEDGSMPPEMFSEQLTNALEQITRSQDTLSSVRAQTGGRLNVLDHAFNSNVDLEIANRETRSHISDVDYSEAMTELTKQDVMLQAAQATFTRITRLSLFDFIR</sequence>
<evidence type="ECO:0000256" key="2">
    <source>
        <dbReference type="ARBA" id="ARBA00004613"/>
    </source>
</evidence>
<dbReference type="InterPro" id="IPR001492">
    <property type="entry name" value="Flagellin"/>
</dbReference>
<evidence type="ECO:0000256" key="1">
    <source>
        <dbReference type="ARBA" id="ARBA00004365"/>
    </source>
</evidence>
<evidence type="ECO:0000256" key="4">
    <source>
        <dbReference type="ARBA" id="ARBA00022525"/>
    </source>
</evidence>
<evidence type="ECO:0000313" key="9">
    <source>
        <dbReference type="Proteomes" id="UP000286976"/>
    </source>
</evidence>
<dbReference type="GO" id="GO:0005576">
    <property type="term" value="C:extracellular region"/>
    <property type="evidence" value="ECO:0007669"/>
    <property type="project" value="UniProtKB-SubCell"/>
</dbReference>
<dbReference type="NCBIfam" id="TIGR02550">
    <property type="entry name" value="flagell_flgL"/>
    <property type="match status" value="1"/>
</dbReference>
<feature type="domain" description="Flagellin C-terminal" evidence="7">
    <location>
        <begin position="329"/>
        <end position="407"/>
    </location>
</feature>
<dbReference type="Gene3D" id="1.20.1330.10">
    <property type="entry name" value="f41 fragment of flagellin, N-terminal domain"/>
    <property type="match status" value="2"/>
</dbReference>
<evidence type="ECO:0000256" key="3">
    <source>
        <dbReference type="ARBA" id="ARBA00005709"/>
    </source>
</evidence>